<dbReference type="OrthoDB" id="3059343at2759"/>
<sequence>MRSTLSSGTSPSPGGTSSARGLLRGAQLCQLLAMQADMRDVACYFRKKTGIPTVSYSRLADMVLGREGLTATVHPVSSTKDKPSVFKVKNVVVKALKSLASGLVKKQIRKAIMTGMEYVDGQLVGVRDRYDAAKATDGAGTTGRECRFPFDTCHAMRCCACTNGFGRPLRRRRKKCLRQRRPPPRRTRSSRSRITSTTRSYLRAGKGQRRLYSS</sequence>
<feature type="region of interest" description="Disordered" evidence="1">
    <location>
        <begin position="172"/>
        <end position="214"/>
    </location>
</feature>
<dbReference type="Pfam" id="PF19343">
    <property type="entry name" value="HAM1_N"/>
    <property type="match status" value="1"/>
</dbReference>
<feature type="compositionally biased region" description="Low complexity" evidence="1">
    <location>
        <begin position="192"/>
        <end position="203"/>
    </location>
</feature>
<evidence type="ECO:0000259" key="2">
    <source>
        <dbReference type="Pfam" id="PF19343"/>
    </source>
</evidence>
<name>A0A166WMG4_9AGAM</name>
<organism evidence="3 4">
    <name type="scientific">Athelia psychrophila</name>
    <dbReference type="NCBI Taxonomy" id="1759441"/>
    <lineage>
        <taxon>Eukaryota</taxon>
        <taxon>Fungi</taxon>
        <taxon>Dikarya</taxon>
        <taxon>Basidiomycota</taxon>
        <taxon>Agaricomycotina</taxon>
        <taxon>Agaricomycetes</taxon>
        <taxon>Agaricomycetidae</taxon>
        <taxon>Atheliales</taxon>
        <taxon>Atheliaceae</taxon>
        <taxon>Athelia</taxon>
    </lineage>
</organism>
<keyword evidence="4" id="KW-1185">Reference proteome</keyword>
<dbReference type="STRING" id="436010.A0A166WMG4"/>
<accession>A0A166WMG4</accession>
<dbReference type="InterPro" id="IPR045967">
    <property type="entry name" value="HAM1-like_N"/>
</dbReference>
<evidence type="ECO:0000313" key="3">
    <source>
        <dbReference type="EMBL" id="KZP33905.1"/>
    </source>
</evidence>
<reference evidence="3 4" key="1">
    <citation type="journal article" date="2016" name="Mol. Biol. Evol.">
        <title>Comparative Genomics of Early-Diverging Mushroom-Forming Fungi Provides Insights into the Origins of Lignocellulose Decay Capabilities.</title>
        <authorList>
            <person name="Nagy L.G."/>
            <person name="Riley R."/>
            <person name="Tritt A."/>
            <person name="Adam C."/>
            <person name="Daum C."/>
            <person name="Floudas D."/>
            <person name="Sun H."/>
            <person name="Yadav J.S."/>
            <person name="Pangilinan J."/>
            <person name="Larsson K.H."/>
            <person name="Matsuura K."/>
            <person name="Barry K."/>
            <person name="Labutti K."/>
            <person name="Kuo R."/>
            <person name="Ohm R.A."/>
            <person name="Bhattacharya S.S."/>
            <person name="Shirouzu T."/>
            <person name="Yoshinaga Y."/>
            <person name="Martin F.M."/>
            <person name="Grigoriev I.V."/>
            <person name="Hibbett D.S."/>
        </authorList>
    </citation>
    <scope>NUCLEOTIDE SEQUENCE [LARGE SCALE GENOMIC DNA]</scope>
    <source>
        <strain evidence="3 4">CBS 109695</strain>
    </source>
</reference>
<proteinExistence type="predicted"/>
<evidence type="ECO:0000256" key="1">
    <source>
        <dbReference type="SAM" id="MobiDB-lite"/>
    </source>
</evidence>
<dbReference type="AlphaFoldDB" id="A0A166WMG4"/>
<protein>
    <recommendedName>
        <fullName evidence="2">HAM1-like N-terminal domain-containing protein</fullName>
    </recommendedName>
</protein>
<gene>
    <name evidence="3" type="ORF">FIBSPDRAFT_208326</name>
</gene>
<feature type="compositionally biased region" description="Basic residues" evidence="1">
    <location>
        <begin position="172"/>
        <end position="191"/>
    </location>
</feature>
<feature type="domain" description="HAM1-like N-terminal" evidence="2">
    <location>
        <begin position="31"/>
        <end position="81"/>
    </location>
</feature>
<evidence type="ECO:0000313" key="4">
    <source>
        <dbReference type="Proteomes" id="UP000076532"/>
    </source>
</evidence>
<dbReference type="EMBL" id="KV417481">
    <property type="protein sequence ID" value="KZP33905.1"/>
    <property type="molecule type" value="Genomic_DNA"/>
</dbReference>
<dbReference type="Proteomes" id="UP000076532">
    <property type="component" value="Unassembled WGS sequence"/>
</dbReference>